<organism evidence="2 3">
    <name type="scientific">Lupinus luteus</name>
    <name type="common">European yellow lupine</name>
    <dbReference type="NCBI Taxonomy" id="3873"/>
    <lineage>
        <taxon>Eukaryota</taxon>
        <taxon>Viridiplantae</taxon>
        <taxon>Streptophyta</taxon>
        <taxon>Embryophyta</taxon>
        <taxon>Tracheophyta</taxon>
        <taxon>Spermatophyta</taxon>
        <taxon>Magnoliopsida</taxon>
        <taxon>eudicotyledons</taxon>
        <taxon>Gunneridae</taxon>
        <taxon>Pentapetalae</taxon>
        <taxon>rosids</taxon>
        <taxon>fabids</taxon>
        <taxon>Fabales</taxon>
        <taxon>Fabaceae</taxon>
        <taxon>Papilionoideae</taxon>
        <taxon>50 kb inversion clade</taxon>
        <taxon>genistoids sensu lato</taxon>
        <taxon>core genistoids</taxon>
        <taxon>Genisteae</taxon>
        <taxon>Lupinus</taxon>
    </lineage>
</organism>
<protein>
    <recommendedName>
        <fullName evidence="1">Neprosin PEP catalytic domain-containing protein</fullName>
    </recommendedName>
</protein>
<dbReference type="Proteomes" id="UP001497480">
    <property type="component" value="Unassembled WGS sequence"/>
</dbReference>
<name>A0AAV1W311_LUPLU</name>
<gene>
    <name evidence="2" type="ORF">LLUT_LOCUS4696</name>
</gene>
<dbReference type="PANTHER" id="PTHR31589">
    <property type="entry name" value="PROTEIN, PUTATIVE (DUF239)-RELATED-RELATED"/>
    <property type="match status" value="1"/>
</dbReference>
<feature type="domain" description="Neprosin PEP catalytic" evidence="1">
    <location>
        <begin position="1"/>
        <end position="150"/>
    </location>
</feature>
<dbReference type="Pfam" id="PF03080">
    <property type="entry name" value="Neprosin"/>
    <property type="match status" value="1"/>
</dbReference>
<dbReference type="PROSITE" id="PS52045">
    <property type="entry name" value="NEPROSIN_PEP_CD"/>
    <property type="match status" value="1"/>
</dbReference>
<keyword evidence="3" id="KW-1185">Reference proteome</keyword>
<comment type="caution">
    <text evidence="2">The sequence shown here is derived from an EMBL/GenBank/DDBJ whole genome shotgun (WGS) entry which is preliminary data.</text>
</comment>
<evidence type="ECO:0000313" key="2">
    <source>
        <dbReference type="EMBL" id="CAL0303636.1"/>
    </source>
</evidence>
<dbReference type="InterPro" id="IPR004314">
    <property type="entry name" value="Neprosin"/>
</dbReference>
<evidence type="ECO:0000313" key="3">
    <source>
        <dbReference type="Proteomes" id="UP001497480"/>
    </source>
</evidence>
<reference evidence="2 3" key="1">
    <citation type="submission" date="2024-03" db="EMBL/GenBank/DDBJ databases">
        <authorList>
            <person name="Martinez-Hernandez J."/>
        </authorList>
    </citation>
    <scope>NUCLEOTIDE SEQUENCE [LARGE SCALE GENOMIC DNA]</scope>
</reference>
<dbReference type="InterPro" id="IPR053168">
    <property type="entry name" value="Glutamic_endopeptidase"/>
</dbReference>
<evidence type="ECO:0000259" key="1">
    <source>
        <dbReference type="PROSITE" id="PS52045"/>
    </source>
</evidence>
<dbReference type="AlphaFoldDB" id="A0AAV1W311"/>
<accession>A0AAV1W311</accession>
<dbReference type="EMBL" id="CAXHTB010000003">
    <property type="protein sequence ID" value="CAL0303636.1"/>
    <property type="molecule type" value="Genomic_DNA"/>
</dbReference>
<sequence>MANGYIVDCIDINKQPAFDNPLLKNHKIQDPKTKNWWVILQNKTLGYYRGILFSKLAFANVGGWTGMTSTPRGIPSPPMGSGHFSSNNLKRACYFIQMRFQLDTRINVGPIKHQYALPSTDSSCYGVDYEGYNDEIQQYAMLFGDLVEAVVNNVVLL</sequence>
<proteinExistence type="predicted"/>
<dbReference type="PANTHER" id="PTHR31589:SF223">
    <property type="entry name" value="PROTEIN, PUTATIVE (DUF239)-RELATED"/>
    <property type="match status" value="1"/>
</dbReference>